<protein>
    <submittedName>
        <fullName evidence="1">Uncharacterized protein</fullName>
    </submittedName>
</protein>
<organism evidence="1 2">
    <name type="scientific">Smallanthus sonchifolius</name>
    <dbReference type="NCBI Taxonomy" id="185202"/>
    <lineage>
        <taxon>Eukaryota</taxon>
        <taxon>Viridiplantae</taxon>
        <taxon>Streptophyta</taxon>
        <taxon>Embryophyta</taxon>
        <taxon>Tracheophyta</taxon>
        <taxon>Spermatophyta</taxon>
        <taxon>Magnoliopsida</taxon>
        <taxon>eudicotyledons</taxon>
        <taxon>Gunneridae</taxon>
        <taxon>Pentapetalae</taxon>
        <taxon>asterids</taxon>
        <taxon>campanulids</taxon>
        <taxon>Asterales</taxon>
        <taxon>Asteraceae</taxon>
        <taxon>Asteroideae</taxon>
        <taxon>Heliantheae alliance</taxon>
        <taxon>Millerieae</taxon>
        <taxon>Smallanthus</taxon>
    </lineage>
</organism>
<comment type="caution">
    <text evidence="1">The sequence shown here is derived from an EMBL/GenBank/DDBJ whole genome shotgun (WGS) entry which is preliminary data.</text>
</comment>
<reference evidence="1 2" key="2">
    <citation type="journal article" date="2022" name="Mol. Ecol. Resour.">
        <title>The genomes of chicory, endive, great burdock and yacon provide insights into Asteraceae paleo-polyploidization history and plant inulin production.</title>
        <authorList>
            <person name="Fan W."/>
            <person name="Wang S."/>
            <person name="Wang H."/>
            <person name="Wang A."/>
            <person name="Jiang F."/>
            <person name="Liu H."/>
            <person name="Zhao H."/>
            <person name="Xu D."/>
            <person name="Zhang Y."/>
        </authorList>
    </citation>
    <scope>NUCLEOTIDE SEQUENCE [LARGE SCALE GENOMIC DNA]</scope>
    <source>
        <strain evidence="2">cv. Yunnan</strain>
        <tissue evidence="1">Leaves</tissue>
    </source>
</reference>
<sequence>MPSPFISRLRFCKRSKALCSFVYFIPPHKDSAKDQDEVNLSVEDGHLCNMGKMMKELEGKLRNQLDQDLCSSSYAIQPRDGFCTLSTQYLCS</sequence>
<proteinExistence type="predicted"/>
<gene>
    <name evidence="1" type="ORF">L1987_53401</name>
</gene>
<accession>A0ACB9EX00</accession>
<evidence type="ECO:0000313" key="2">
    <source>
        <dbReference type="Proteomes" id="UP001056120"/>
    </source>
</evidence>
<reference evidence="2" key="1">
    <citation type="journal article" date="2022" name="Mol. Ecol. Resour.">
        <title>The genomes of chicory, endive, great burdock and yacon provide insights into Asteraceae palaeo-polyploidization history and plant inulin production.</title>
        <authorList>
            <person name="Fan W."/>
            <person name="Wang S."/>
            <person name="Wang H."/>
            <person name="Wang A."/>
            <person name="Jiang F."/>
            <person name="Liu H."/>
            <person name="Zhao H."/>
            <person name="Xu D."/>
            <person name="Zhang Y."/>
        </authorList>
    </citation>
    <scope>NUCLEOTIDE SEQUENCE [LARGE SCALE GENOMIC DNA]</scope>
    <source>
        <strain evidence="2">cv. Yunnan</strain>
    </source>
</reference>
<name>A0ACB9EX00_9ASTR</name>
<evidence type="ECO:0000313" key="1">
    <source>
        <dbReference type="EMBL" id="KAI3762956.1"/>
    </source>
</evidence>
<keyword evidence="2" id="KW-1185">Reference proteome</keyword>
<dbReference type="Proteomes" id="UP001056120">
    <property type="component" value="Linkage Group LG17"/>
</dbReference>
<dbReference type="EMBL" id="CM042034">
    <property type="protein sequence ID" value="KAI3762956.1"/>
    <property type="molecule type" value="Genomic_DNA"/>
</dbReference>